<evidence type="ECO:0000256" key="3">
    <source>
        <dbReference type="ARBA" id="ARBA00022845"/>
    </source>
</evidence>
<proteinExistence type="inferred from homology"/>
<dbReference type="Gene3D" id="2.30.290.10">
    <property type="entry name" value="BH3618-like"/>
    <property type="match status" value="1"/>
</dbReference>
<dbReference type="GO" id="GO:0005737">
    <property type="term" value="C:cytoplasm"/>
    <property type="evidence" value="ECO:0007669"/>
    <property type="project" value="UniProtKB-SubCell"/>
</dbReference>
<gene>
    <name evidence="4" type="primary">fliW</name>
    <name evidence="5" type="ORF">ENX03_10660</name>
</gene>
<evidence type="ECO:0000313" key="5">
    <source>
        <dbReference type="EMBL" id="HFT94361.1"/>
    </source>
</evidence>
<dbReference type="SUPFAM" id="SSF141457">
    <property type="entry name" value="BH3618-like"/>
    <property type="match status" value="1"/>
</dbReference>
<protein>
    <recommendedName>
        <fullName evidence="4">Flagellar assembly factor FliW</fullName>
    </recommendedName>
</protein>
<evidence type="ECO:0000256" key="2">
    <source>
        <dbReference type="ARBA" id="ARBA00022795"/>
    </source>
</evidence>
<dbReference type="PANTHER" id="PTHR39190:SF1">
    <property type="entry name" value="FLAGELLAR ASSEMBLY FACTOR FLIW"/>
    <property type="match status" value="1"/>
</dbReference>
<dbReference type="InterPro" id="IPR003775">
    <property type="entry name" value="Flagellar_assembly_factor_FliW"/>
</dbReference>
<dbReference type="GO" id="GO:0006417">
    <property type="term" value="P:regulation of translation"/>
    <property type="evidence" value="ECO:0007669"/>
    <property type="project" value="UniProtKB-KW"/>
</dbReference>
<comment type="subcellular location">
    <subcellularLocation>
        <location evidence="4">Cytoplasm</location>
    </subcellularLocation>
</comment>
<comment type="caution">
    <text evidence="5">The sequence shown here is derived from an EMBL/GenBank/DDBJ whole genome shotgun (WGS) entry which is preliminary data.</text>
</comment>
<comment type="function">
    <text evidence="4">Acts as an anti-CsrA protein, binds CsrA and prevents it from repressing translation of its target genes, one of which is flagellin. Binds to flagellin and participates in the assembly of the flagellum.</text>
</comment>
<dbReference type="InterPro" id="IPR024046">
    <property type="entry name" value="Flagellar_assmbl_FliW_dom_sf"/>
</dbReference>
<keyword evidence="3 4" id="KW-0810">Translation regulation</keyword>
<keyword evidence="1 4" id="KW-0963">Cytoplasm</keyword>
<dbReference type="PANTHER" id="PTHR39190">
    <property type="entry name" value="FLAGELLAR ASSEMBLY FACTOR FLIW"/>
    <property type="match status" value="1"/>
</dbReference>
<dbReference type="HAMAP" id="MF_01185">
    <property type="entry name" value="FliW"/>
    <property type="match status" value="1"/>
</dbReference>
<evidence type="ECO:0000256" key="4">
    <source>
        <dbReference type="HAMAP-Rule" id="MF_01185"/>
    </source>
</evidence>
<name>A0A7C3LVX1_9BACT</name>
<sequence>MNSYKTTRFGQIPVDPEKILRFPEGLLGFPKAVQFYLLETGEPNVFFWLQSLDDPGLAFVVMDPENVHPGYRERVLSALSDLFFRDQEVQALVIVTVLSPESMTANLQGPLLIRMADRTGRQVVLFEEEDWLRYPLLQVQESR</sequence>
<dbReference type="GO" id="GO:0044780">
    <property type="term" value="P:bacterial-type flagellum assembly"/>
    <property type="evidence" value="ECO:0007669"/>
    <property type="project" value="UniProtKB-UniRule"/>
</dbReference>
<evidence type="ECO:0000256" key="1">
    <source>
        <dbReference type="ARBA" id="ARBA00022490"/>
    </source>
</evidence>
<reference evidence="5" key="1">
    <citation type="journal article" date="2020" name="mSystems">
        <title>Genome- and Community-Level Interaction Insights into Carbon Utilization and Element Cycling Functions of Hydrothermarchaeota in Hydrothermal Sediment.</title>
        <authorList>
            <person name="Zhou Z."/>
            <person name="Liu Y."/>
            <person name="Xu W."/>
            <person name="Pan J."/>
            <person name="Luo Z.H."/>
            <person name="Li M."/>
        </authorList>
    </citation>
    <scope>NUCLEOTIDE SEQUENCE [LARGE SCALE GENOMIC DNA]</scope>
    <source>
        <strain evidence="5">SpSt-902</strain>
    </source>
</reference>
<comment type="subunit">
    <text evidence="4">Interacts with translational regulator CsrA and flagellin(s).</text>
</comment>
<dbReference type="EMBL" id="DTMM01000230">
    <property type="protein sequence ID" value="HFT94361.1"/>
    <property type="molecule type" value="Genomic_DNA"/>
</dbReference>
<organism evidence="5">
    <name type="scientific">Leptospirillum ferriphilum</name>
    <dbReference type="NCBI Taxonomy" id="178606"/>
    <lineage>
        <taxon>Bacteria</taxon>
        <taxon>Pseudomonadati</taxon>
        <taxon>Nitrospirota</taxon>
        <taxon>Nitrospiria</taxon>
        <taxon>Nitrospirales</taxon>
        <taxon>Nitrospiraceae</taxon>
        <taxon>Leptospirillum</taxon>
    </lineage>
</organism>
<keyword evidence="2 4" id="KW-1005">Bacterial flagellum biogenesis</keyword>
<dbReference type="AlphaFoldDB" id="A0A7C3LVX1"/>
<keyword evidence="4" id="KW-0143">Chaperone</keyword>
<comment type="similarity">
    <text evidence="4">Belongs to the FliW family.</text>
</comment>
<accession>A0A7C3LVX1</accession>
<dbReference type="Pfam" id="PF02623">
    <property type="entry name" value="FliW"/>
    <property type="match status" value="1"/>
</dbReference>